<feature type="transmembrane region" description="Helical" evidence="1">
    <location>
        <begin position="184"/>
        <end position="206"/>
    </location>
</feature>
<comment type="caution">
    <text evidence="3">The sequence shown here is derived from an EMBL/GenBank/DDBJ whole genome shotgun (WGS) entry which is preliminary data.</text>
</comment>
<evidence type="ECO:0000259" key="2">
    <source>
        <dbReference type="Pfam" id="PF06724"/>
    </source>
</evidence>
<dbReference type="RefSeq" id="WP_160772074.1">
    <property type="nucleotide sequence ID" value="NZ_WTYV01000004.1"/>
</dbReference>
<keyword evidence="1" id="KW-1133">Transmembrane helix</keyword>
<feature type="transmembrane region" description="Helical" evidence="1">
    <location>
        <begin position="94"/>
        <end position="116"/>
    </location>
</feature>
<evidence type="ECO:0000256" key="1">
    <source>
        <dbReference type="SAM" id="Phobius"/>
    </source>
</evidence>
<evidence type="ECO:0000313" key="4">
    <source>
        <dbReference type="Proteomes" id="UP000466966"/>
    </source>
</evidence>
<feature type="domain" description="DUF1206" evidence="2">
    <location>
        <begin position="14"/>
        <end position="78"/>
    </location>
</feature>
<feature type="transmembrane region" description="Helical" evidence="1">
    <location>
        <begin position="51"/>
        <end position="73"/>
    </location>
</feature>
<feature type="transmembrane region" description="Helical" evidence="1">
    <location>
        <begin position="226"/>
        <end position="248"/>
    </location>
</feature>
<proteinExistence type="predicted"/>
<accession>A0A844YYV7</accession>
<feature type="domain" description="DUF1206" evidence="2">
    <location>
        <begin position="182"/>
        <end position="249"/>
    </location>
</feature>
<reference evidence="3 4" key="1">
    <citation type="submission" date="2019-12" db="EMBL/GenBank/DDBJ databases">
        <title>Genomic-based taxomic classification of the family Erythrobacteraceae.</title>
        <authorList>
            <person name="Xu L."/>
        </authorList>
    </citation>
    <scope>NUCLEOTIDE SEQUENCE [LARGE SCALE GENOMIC DNA]</scope>
    <source>
        <strain evidence="3 4">M0322</strain>
    </source>
</reference>
<protein>
    <submittedName>
        <fullName evidence="3">DUF1206 domain-containing protein</fullName>
    </submittedName>
</protein>
<dbReference type="EMBL" id="WTYV01000004">
    <property type="protein sequence ID" value="MXO72140.1"/>
    <property type="molecule type" value="Genomic_DNA"/>
</dbReference>
<evidence type="ECO:0000313" key="3">
    <source>
        <dbReference type="EMBL" id="MXO72140.1"/>
    </source>
</evidence>
<keyword evidence="4" id="KW-1185">Reference proteome</keyword>
<feature type="transmembrane region" description="Helical" evidence="1">
    <location>
        <begin position="12"/>
        <end position="31"/>
    </location>
</feature>
<keyword evidence="1" id="KW-0812">Transmembrane</keyword>
<dbReference type="AlphaFoldDB" id="A0A844YYV7"/>
<dbReference type="Proteomes" id="UP000466966">
    <property type="component" value="Unassembled WGS sequence"/>
</dbReference>
<dbReference type="OrthoDB" id="5702018at2"/>
<dbReference type="InterPro" id="IPR009597">
    <property type="entry name" value="DUF1206"/>
</dbReference>
<feature type="transmembrane region" description="Helical" evidence="1">
    <location>
        <begin position="128"/>
        <end position="153"/>
    </location>
</feature>
<gene>
    <name evidence="3" type="ORF">GRI99_10935</name>
</gene>
<sequence>MHTPPTKFSTLVRVGFAARAVLYMMLGYIGLTSAGHLQQGTDGIFVAIRELPLGTALLWLMVLGFTFYGLFRLASATFDIENHGSDKRGLATRAGHGASGLGHLALAFTAYGFATYDSAGGSAAQEAAAGLLGVTLGGTVLGLLGLCFFGAAAQQAREAISGSFMADIARDAPEVTRSLGTIGYLARAVVFAIIGWSLIDAGWLTGSSARVKTLGEAVQSLSGMDPWFTLVSIGLLLFGLFSLILARFRIIPEVDMRTVRSKRRGW</sequence>
<organism evidence="3 4">
    <name type="scientific">Alteraurantiacibacter buctensis</name>
    <dbReference type="NCBI Taxonomy" id="1503981"/>
    <lineage>
        <taxon>Bacteria</taxon>
        <taxon>Pseudomonadati</taxon>
        <taxon>Pseudomonadota</taxon>
        <taxon>Alphaproteobacteria</taxon>
        <taxon>Sphingomonadales</taxon>
        <taxon>Erythrobacteraceae</taxon>
        <taxon>Alteraurantiacibacter</taxon>
    </lineage>
</organism>
<dbReference type="Pfam" id="PF06724">
    <property type="entry name" value="DUF1206"/>
    <property type="match status" value="2"/>
</dbReference>
<name>A0A844YYV7_9SPHN</name>
<keyword evidence="1" id="KW-0472">Membrane</keyword>